<comment type="caution">
    <text evidence="3">The sequence shown here is derived from an EMBL/GenBank/DDBJ whole genome shotgun (WGS) entry which is preliminary data.</text>
</comment>
<dbReference type="EMBL" id="JQDR03014215">
    <property type="protein sequence ID" value="KAA0188481.1"/>
    <property type="molecule type" value="Genomic_DNA"/>
</dbReference>
<accession>A0A6A0GU05</accession>
<evidence type="ECO:0000256" key="1">
    <source>
        <dbReference type="SAM" id="MobiDB-lite"/>
    </source>
</evidence>
<dbReference type="PANTHER" id="PTHR14113">
    <property type="entry name" value="PICCOLO/BASSOON"/>
    <property type="match status" value="1"/>
</dbReference>
<dbReference type="InterPro" id="IPR036034">
    <property type="entry name" value="PDZ_sf"/>
</dbReference>
<dbReference type="GO" id="GO:1904071">
    <property type="term" value="P:presynaptic active zone assembly"/>
    <property type="evidence" value="ECO:0007669"/>
    <property type="project" value="TreeGrafter"/>
</dbReference>
<dbReference type="GO" id="GO:0098978">
    <property type="term" value="C:glutamatergic synapse"/>
    <property type="evidence" value="ECO:0007669"/>
    <property type="project" value="TreeGrafter"/>
</dbReference>
<dbReference type="GO" id="GO:0098982">
    <property type="term" value="C:GABA-ergic synapse"/>
    <property type="evidence" value="ECO:0007669"/>
    <property type="project" value="TreeGrafter"/>
</dbReference>
<dbReference type="SUPFAM" id="SSF49562">
    <property type="entry name" value="C2 domain (Calcium/lipid-binding domain, CaLB)"/>
    <property type="match status" value="1"/>
</dbReference>
<reference evidence="3" key="3">
    <citation type="submission" date="2019-06" db="EMBL/GenBank/DDBJ databases">
        <authorList>
            <person name="Poynton C."/>
            <person name="Hasenbein S."/>
            <person name="Benoit J.B."/>
            <person name="Sepulveda M.S."/>
            <person name="Poelchau M.F."/>
            <person name="Murali S.C."/>
            <person name="Chen S."/>
            <person name="Glastad K.M."/>
            <person name="Werren J.H."/>
            <person name="Vineis J.H."/>
            <person name="Bowen J.L."/>
            <person name="Friedrich M."/>
            <person name="Jones J."/>
            <person name="Robertson H.M."/>
            <person name="Feyereisen R."/>
            <person name="Mechler-Hickson A."/>
            <person name="Mathers N."/>
            <person name="Lee C.E."/>
            <person name="Colbourne J.K."/>
            <person name="Biales A."/>
            <person name="Johnston J.S."/>
            <person name="Wellborn G.A."/>
            <person name="Rosendale A.J."/>
            <person name="Cridge A.G."/>
            <person name="Munoz-Torres M.C."/>
            <person name="Bain P.A."/>
            <person name="Manny A.R."/>
            <person name="Major K.M."/>
            <person name="Lambert F.N."/>
            <person name="Vulpe C.D."/>
            <person name="Tuck P."/>
            <person name="Blalock B.J."/>
            <person name="Lin Y.-Y."/>
            <person name="Smith M.E."/>
            <person name="Ochoa-Acuna H."/>
            <person name="Chen M.-J.M."/>
            <person name="Childers C.P."/>
            <person name="Qu J."/>
            <person name="Dugan S."/>
            <person name="Lee S.L."/>
            <person name="Chao H."/>
            <person name="Dinh H."/>
            <person name="Han Y."/>
            <person name="Doddapaneni H."/>
            <person name="Worley K.C."/>
            <person name="Muzny D.M."/>
            <person name="Gibbs R.A."/>
            <person name="Richards S."/>
        </authorList>
    </citation>
    <scope>NUCLEOTIDE SEQUENCE</scope>
    <source>
        <strain evidence="3">HAZT.00-mixed</strain>
        <tissue evidence="3">Whole organism</tissue>
    </source>
</reference>
<organism evidence="3">
    <name type="scientific">Hyalella azteca</name>
    <name type="common">Amphipod</name>
    <dbReference type="NCBI Taxonomy" id="294128"/>
    <lineage>
        <taxon>Eukaryota</taxon>
        <taxon>Metazoa</taxon>
        <taxon>Ecdysozoa</taxon>
        <taxon>Arthropoda</taxon>
        <taxon>Crustacea</taxon>
        <taxon>Multicrustacea</taxon>
        <taxon>Malacostraca</taxon>
        <taxon>Eumalacostraca</taxon>
        <taxon>Peracarida</taxon>
        <taxon>Amphipoda</taxon>
        <taxon>Senticaudata</taxon>
        <taxon>Talitrida</taxon>
        <taxon>Talitroidea</taxon>
        <taxon>Hyalellidae</taxon>
        <taxon>Hyalella</taxon>
    </lineage>
</organism>
<reference evidence="3" key="2">
    <citation type="journal article" date="2018" name="Environ. Sci. Technol.">
        <title>The Toxicogenome of Hyalella azteca: A Model for Sediment Ecotoxicology and Evolutionary Toxicology.</title>
        <authorList>
            <person name="Poynton H.C."/>
            <person name="Hasenbein S."/>
            <person name="Benoit J.B."/>
            <person name="Sepulveda M.S."/>
            <person name="Poelchau M.F."/>
            <person name="Hughes D.S.T."/>
            <person name="Murali S.C."/>
            <person name="Chen S."/>
            <person name="Glastad K.M."/>
            <person name="Goodisman M.A.D."/>
            <person name="Werren J.H."/>
            <person name="Vineis J.H."/>
            <person name="Bowen J.L."/>
            <person name="Friedrich M."/>
            <person name="Jones J."/>
            <person name="Robertson H.M."/>
            <person name="Feyereisen R."/>
            <person name="Mechler-Hickson A."/>
            <person name="Mathers N."/>
            <person name="Lee C.E."/>
            <person name="Colbourne J.K."/>
            <person name="Biales A."/>
            <person name="Johnston J.S."/>
            <person name="Wellborn G.A."/>
            <person name="Rosendale A.J."/>
            <person name="Cridge A.G."/>
            <person name="Munoz-Torres M.C."/>
            <person name="Bain P.A."/>
            <person name="Manny A.R."/>
            <person name="Major K.M."/>
            <person name="Lambert F.N."/>
            <person name="Vulpe C.D."/>
            <person name="Tuck P."/>
            <person name="Blalock B.J."/>
            <person name="Lin Y.Y."/>
            <person name="Smith M.E."/>
            <person name="Ochoa-Acuna H."/>
            <person name="Chen M.M."/>
            <person name="Childers C.P."/>
            <person name="Qu J."/>
            <person name="Dugan S."/>
            <person name="Lee S.L."/>
            <person name="Chao H."/>
            <person name="Dinh H."/>
            <person name="Han Y."/>
            <person name="Doddapaneni H."/>
            <person name="Worley K.C."/>
            <person name="Muzny D.M."/>
            <person name="Gibbs R.A."/>
            <person name="Richards S."/>
        </authorList>
    </citation>
    <scope>NUCLEOTIDE SEQUENCE</scope>
    <source>
        <strain evidence="3">HAZT.00-mixed</strain>
        <tissue evidence="3">Whole organism</tissue>
    </source>
</reference>
<dbReference type="AlphaFoldDB" id="A0A6A0GU05"/>
<dbReference type="Proteomes" id="UP000711488">
    <property type="component" value="Unassembled WGS sequence"/>
</dbReference>
<dbReference type="PROSITE" id="PS50106">
    <property type="entry name" value="PDZ"/>
    <property type="match status" value="1"/>
</dbReference>
<feature type="compositionally biased region" description="Basic residues" evidence="1">
    <location>
        <begin position="707"/>
        <end position="717"/>
    </location>
</feature>
<protein>
    <recommendedName>
        <fullName evidence="2">PDZ domain-containing protein</fullName>
    </recommendedName>
</protein>
<dbReference type="InterPro" id="IPR035892">
    <property type="entry name" value="C2_domain_sf"/>
</dbReference>
<dbReference type="GO" id="GO:0030424">
    <property type="term" value="C:axon"/>
    <property type="evidence" value="ECO:0007669"/>
    <property type="project" value="TreeGrafter"/>
</dbReference>
<gene>
    <name evidence="3" type="ORF">HAZT_HAZT006397</name>
</gene>
<feature type="domain" description="PDZ" evidence="2">
    <location>
        <begin position="132"/>
        <end position="226"/>
    </location>
</feature>
<feature type="compositionally biased region" description="Polar residues" evidence="1">
    <location>
        <begin position="623"/>
        <end position="633"/>
    </location>
</feature>
<evidence type="ECO:0000259" key="2">
    <source>
        <dbReference type="PROSITE" id="PS50106"/>
    </source>
</evidence>
<evidence type="ECO:0000313" key="3">
    <source>
        <dbReference type="EMBL" id="KAA0188481.1"/>
    </source>
</evidence>
<dbReference type="InterPro" id="IPR001478">
    <property type="entry name" value="PDZ"/>
</dbReference>
<dbReference type="InterPro" id="IPR052098">
    <property type="entry name" value="Presynaptic_Scaffold_Bsn/Pclo"/>
</dbReference>
<dbReference type="GO" id="GO:0048788">
    <property type="term" value="C:cytoskeleton of presynaptic active zone"/>
    <property type="evidence" value="ECO:0007669"/>
    <property type="project" value="TreeGrafter"/>
</dbReference>
<name>A0A6A0GU05_HYAAZ</name>
<proteinExistence type="predicted"/>
<dbReference type="SMART" id="SM00228">
    <property type="entry name" value="PDZ"/>
    <property type="match status" value="1"/>
</dbReference>
<sequence length="775" mass="91710">MKRCKPYLVDTSPPKDDILYHERQLLAHEPVMTEELKELQEQKELEYQYLQIAGSHLYSGSSGFHTSGNQYPGYQTSVGNRMDLRRSGYADYPADHSTNPATLTHSQNLRNFLQPELEGDGRNPRYSPPVKRFLLTKDPQDRRTAGNGLGMKVLGGKEIPGSKGRVCGFVSKILPSGVVDKLREVHEGDLVLEWNGVPLMDRTDSEVQSILDQTAQDHEVEILIRNDVNILTGKRLPDAHGKVPDFSTFRDQDWYYPGKDQYYREFPPRDHKLGYDINGNRNTPQNVVTYQPTSRDPFGQYSNLKPADPLDRQFGYEKGQLRDSFYNDHRLHGSRSRREVDRYWNGDRELPSTTNMIRRHSWDVHDESGHGKGQYWRSRNSCLDDEYYKRTEGDFLRARHHSDPAFRTDYQCVRRWHSTDRYPDEYRTVRHLPDIKLSLCPPEDPRERKYGSAQYLDHAARRYREEFDFARKDLDRFQRYGSFKDYGHHYHDDRQRDKFGSGYYSRGKSCSDDLRYAYDKYHDSTDAYFSADRYRDTRTNTERYRDEERQRLQQKQGLHRWKNQRDLYDPSRYQETLNPLYLDDRARDFRDSYDTRGRDGHDRYHDDGYYDYGNQTGYDPYRETTQSVYTSSQYRDDRAYQESRYRDARHSGYSDFETSERERKHRSRNPPQQLSLEGRAGPASPRRDEIRSRDRKHKNNSKEGKSRRSGKSRHHQSHQVQQAEVQLLICHDVVAQILYVTVLRARNLLTLREDGDTRPDPFIKVYLLPGRRHIA</sequence>
<dbReference type="GO" id="GO:0098882">
    <property type="term" value="F:structural constituent of presynaptic active zone"/>
    <property type="evidence" value="ECO:0007669"/>
    <property type="project" value="TreeGrafter"/>
</dbReference>
<reference evidence="3" key="1">
    <citation type="submission" date="2014-08" db="EMBL/GenBank/DDBJ databases">
        <authorList>
            <person name="Murali S."/>
            <person name="Richards S."/>
            <person name="Bandaranaike D."/>
            <person name="Bellair M."/>
            <person name="Blankenburg K."/>
            <person name="Chao H."/>
            <person name="Dinh H."/>
            <person name="Doddapaneni H."/>
            <person name="Dugan-Rocha S."/>
            <person name="Elkadiri S."/>
            <person name="Gnanaolivu R."/>
            <person name="Hughes D."/>
            <person name="Lee S."/>
            <person name="Li M."/>
            <person name="Ming W."/>
            <person name="Munidasa M."/>
            <person name="Muniz J."/>
            <person name="Nguyen L."/>
            <person name="Osuji N."/>
            <person name="Pu L.-L."/>
            <person name="Puazo M."/>
            <person name="Skinner E."/>
            <person name="Qu C."/>
            <person name="Quiroz J."/>
            <person name="Raj R."/>
            <person name="Weissenberger G."/>
            <person name="Xin Y."/>
            <person name="Zou X."/>
            <person name="Han Y."/>
            <person name="Worley K."/>
            <person name="Muzny D."/>
            <person name="Gibbs R."/>
        </authorList>
    </citation>
    <scope>NUCLEOTIDE SEQUENCE</scope>
    <source>
        <strain evidence="3">HAZT.00-mixed</strain>
        <tissue evidence="3">Whole organism</tissue>
    </source>
</reference>
<dbReference type="GO" id="GO:0035418">
    <property type="term" value="P:protein localization to synapse"/>
    <property type="evidence" value="ECO:0007669"/>
    <property type="project" value="TreeGrafter"/>
</dbReference>
<dbReference type="PANTHER" id="PTHR14113:SF6">
    <property type="entry name" value="PROTEIN PICCOLO"/>
    <property type="match status" value="1"/>
</dbReference>
<feature type="compositionally biased region" description="Basic and acidic residues" evidence="1">
    <location>
        <begin position="593"/>
        <end position="608"/>
    </location>
</feature>
<feature type="region of interest" description="Disordered" evidence="1">
    <location>
        <begin position="593"/>
        <end position="719"/>
    </location>
</feature>
<feature type="compositionally biased region" description="Basic and acidic residues" evidence="1">
    <location>
        <begin position="634"/>
        <end position="662"/>
    </location>
</feature>
<dbReference type="Gene3D" id="2.30.42.10">
    <property type="match status" value="1"/>
</dbReference>
<dbReference type="Gene3D" id="2.60.40.150">
    <property type="entry name" value="C2 domain"/>
    <property type="match status" value="1"/>
</dbReference>
<dbReference type="SUPFAM" id="SSF50156">
    <property type="entry name" value="PDZ domain-like"/>
    <property type="match status" value="1"/>
</dbReference>